<evidence type="ECO:0000259" key="4">
    <source>
        <dbReference type="Pfam" id="PF01753"/>
    </source>
</evidence>
<feature type="domain" description="MYND-type" evidence="4">
    <location>
        <begin position="99"/>
        <end position="127"/>
    </location>
</feature>
<dbReference type="EMBL" id="KK100510">
    <property type="protein sequence ID" value="KIZ05407.1"/>
    <property type="molecule type" value="Genomic_DNA"/>
</dbReference>
<dbReference type="AlphaFoldDB" id="A0A0D2MYG7"/>
<name>A0A0D2MYG7_9CHLO</name>
<gene>
    <name evidence="5" type="ORF">MNEG_2542</name>
</gene>
<dbReference type="RefSeq" id="XP_013904426.1">
    <property type="nucleotide sequence ID" value="XM_014048972.1"/>
</dbReference>
<dbReference type="GeneID" id="25735420"/>
<dbReference type="Proteomes" id="UP000054498">
    <property type="component" value="Unassembled WGS sequence"/>
</dbReference>
<organism evidence="5 6">
    <name type="scientific">Monoraphidium neglectum</name>
    <dbReference type="NCBI Taxonomy" id="145388"/>
    <lineage>
        <taxon>Eukaryota</taxon>
        <taxon>Viridiplantae</taxon>
        <taxon>Chlorophyta</taxon>
        <taxon>core chlorophytes</taxon>
        <taxon>Chlorophyceae</taxon>
        <taxon>CS clade</taxon>
        <taxon>Sphaeropleales</taxon>
        <taxon>Selenastraceae</taxon>
        <taxon>Monoraphidium</taxon>
    </lineage>
</organism>
<evidence type="ECO:0000313" key="6">
    <source>
        <dbReference type="Proteomes" id="UP000054498"/>
    </source>
</evidence>
<keyword evidence="3" id="KW-0862">Zinc</keyword>
<dbReference type="Pfam" id="PF01753">
    <property type="entry name" value="zf-MYND"/>
    <property type="match status" value="1"/>
</dbReference>
<reference evidence="5 6" key="1">
    <citation type="journal article" date="2013" name="BMC Genomics">
        <title>Reconstruction of the lipid metabolism for the microalga Monoraphidium neglectum from its genome sequence reveals characteristics suitable for biofuel production.</title>
        <authorList>
            <person name="Bogen C."/>
            <person name="Al-Dilaimi A."/>
            <person name="Albersmeier A."/>
            <person name="Wichmann J."/>
            <person name="Grundmann M."/>
            <person name="Rupp O."/>
            <person name="Lauersen K.J."/>
            <person name="Blifernez-Klassen O."/>
            <person name="Kalinowski J."/>
            <person name="Goesmann A."/>
            <person name="Mussgnug J.H."/>
            <person name="Kruse O."/>
        </authorList>
    </citation>
    <scope>NUCLEOTIDE SEQUENCE [LARGE SCALE GENOMIC DNA]</scope>
    <source>
        <strain evidence="5 6">SAG 48.87</strain>
    </source>
</reference>
<keyword evidence="2" id="KW-0863">Zinc-finger</keyword>
<evidence type="ECO:0000256" key="2">
    <source>
        <dbReference type="ARBA" id="ARBA00022771"/>
    </source>
</evidence>
<sequence>MRTHAPARRLSAADTACDQLGDEALVAAAPWFHSDHLVGPGPLPGAPSEAAPGGGGGRDDGVCDWCGGACVGGYEVGRGGRGGGGGGGGGGGEGEGDVPRGCAACGCARYCGAACTRAAAPLHARNCWRLKLLSAKGVAARWVPDPERPAFDYGDDLI</sequence>
<keyword evidence="1" id="KW-0479">Metal-binding</keyword>
<evidence type="ECO:0000313" key="5">
    <source>
        <dbReference type="EMBL" id="KIZ05407.1"/>
    </source>
</evidence>
<proteinExistence type="predicted"/>
<dbReference type="KEGG" id="mng:MNEG_2542"/>
<keyword evidence="6" id="KW-1185">Reference proteome</keyword>
<dbReference type="Gene3D" id="6.10.140.2220">
    <property type="match status" value="1"/>
</dbReference>
<evidence type="ECO:0000256" key="3">
    <source>
        <dbReference type="ARBA" id="ARBA00022833"/>
    </source>
</evidence>
<evidence type="ECO:0000256" key="1">
    <source>
        <dbReference type="ARBA" id="ARBA00022723"/>
    </source>
</evidence>
<dbReference type="SUPFAM" id="SSF144232">
    <property type="entry name" value="HIT/MYND zinc finger-like"/>
    <property type="match status" value="1"/>
</dbReference>
<protein>
    <recommendedName>
        <fullName evidence="4">MYND-type domain-containing protein</fullName>
    </recommendedName>
</protein>
<dbReference type="GO" id="GO:0008270">
    <property type="term" value="F:zinc ion binding"/>
    <property type="evidence" value="ECO:0007669"/>
    <property type="project" value="UniProtKB-KW"/>
</dbReference>
<accession>A0A0D2MYG7</accession>
<dbReference type="InterPro" id="IPR002893">
    <property type="entry name" value="Znf_MYND"/>
</dbReference>